<evidence type="ECO:0000313" key="2">
    <source>
        <dbReference type="Proteomes" id="UP001432099"/>
    </source>
</evidence>
<reference evidence="1" key="1">
    <citation type="journal article" date="2024" name="Int. J. Syst. Evol. Microbiol.">
        <title>Turicibacter faecis sp. nov., isolated from faeces of heart failure mouse model.</title>
        <authorList>
            <person name="Imamura Y."/>
            <person name="Motooka D."/>
            <person name="Nakajima Y."/>
            <person name="Ito S."/>
            <person name="Kitakaze M."/>
            <person name="Iida T."/>
            <person name="Nakamura S."/>
        </authorList>
    </citation>
    <scope>NUCLEOTIDE SEQUENCE</scope>
    <source>
        <strain evidence="1">TC023</strain>
    </source>
</reference>
<dbReference type="Proteomes" id="UP001432099">
    <property type="component" value="Chromosome"/>
</dbReference>
<accession>A0ABM8IG36</accession>
<proteinExistence type="predicted"/>
<evidence type="ECO:0000313" key="1">
    <source>
        <dbReference type="EMBL" id="BEH90217.1"/>
    </source>
</evidence>
<gene>
    <name evidence="1" type="ORF">T23_03190</name>
</gene>
<dbReference type="EMBL" id="AP028127">
    <property type="protein sequence ID" value="BEH90217.1"/>
    <property type="molecule type" value="Genomic_DNA"/>
</dbReference>
<name>A0ABM8IG36_9FIRM</name>
<sequence length="52" mass="5936">MILNQPLALRQGMFRGLGKEQFPCTVLDVLLTLSSEMIMTKHSQKESNYHIS</sequence>
<organism evidence="1 2">
    <name type="scientific">Turicibacter faecis</name>
    <dbReference type="NCBI Taxonomy" id="2963365"/>
    <lineage>
        <taxon>Bacteria</taxon>
        <taxon>Bacillati</taxon>
        <taxon>Bacillota</taxon>
        <taxon>Erysipelotrichia</taxon>
        <taxon>Erysipelotrichales</taxon>
        <taxon>Turicibacteraceae</taxon>
        <taxon>Turicibacter</taxon>
    </lineage>
</organism>
<protein>
    <submittedName>
        <fullName evidence="1">Uncharacterized protein</fullName>
    </submittedName>
</protein>
<keyword evidence="2" id="KW-1185">Reference proteome</keyword>